<keyword evidence="3" id="KW-0238">DNA-binding</keyword>
<evidence type="ECO:0000313" key="4">
    <source>
        <dbReference type="Proteomes" id="UP000326759"/>
    </source>
</evidence>
<evidence type="ECO:0000313" key="3">
    <source>
        <dbReference type="EMBL" id="KAB7495563.1"/>
    </source>
</evidence>
<sequence>MKVPPLNLTPDVNRVGMALPFSPDLLWRYPLSLQQSAAASLAAPPSSPLLDVKNQMPAQLAVDPRLWSREDVTTFLRWFEREFELPKIDSTKFCMNGKALCMLTKNDLADRAPGAGDVLHNTLQFLLRDAPQIPPSPLTPHHPLLSPSPLTTPTSQPWSLVGSDFHTLGHLLQQGGSVTLSPAPSEQSGGSPRHPDPSVPPGSYHHSSSASTGSTHSGSHSDSEDSTRDSSPQRSPIPSQPSWSRPTLGYSKESSEYEL</sequence>
<reference evidence="3 4" key="1">
    <citation type="journal article" date="2019" name="PLoS Biol.">
        <title>Sex chromosomes control vertical transmission of feminizing Wolbachia symbionts in an isopod.</title>
        <authorList>
            <person name="Becking T."/>
            <person name="Chebbi M.A."/>
            <person name="Giraud I."/>
            <person name="Moumen B."/>
            <person name="Laverre T."/>
            <person name="Caubet Y."/>
            <person name="Peccoud J."/>
            <person name="Gilbert C."/>
            <person name="Cordaux R."/>
        </authorList>
    </citation>
    <scope>NUCLEOTIDE SEQUENCE [LARGE SCALE GENOMIC DNA]</scope>
    <source>
        <strain evidence="3">ANa2</strain>
        <tissue evidence="3">Whole body excluding digestive tract and cuticle</tissue>
    </source>
</reference>
<evidence type="ECO:0000256" key="1">
    <source>
        <dbReference type="SAM" id="MobiDB-lite"/>
    </source>
</evidence>
<feature type="region of interest" description="Disordered" evidence="1">
    <location>
        <begin position="175"/>
        <end position="259"/>
    </location>
</feature>
<dbReference type="InterPro" id="IPR003118">
    <property type="entry name" value="Pointed_dom"/>
</dbReference>
<dbReference type="Proteomes" id="UP000326759">
    <property type="component" value="Unassembled WGS sequence"/>
</dbReference>
<organism evidence="3 4">
    <name type="scientific">Armadillidium nasatum</name>
    <dbReference type="NCBI Taxonomy" id="96803"/>
    <lineage>
        <taxon>Eukaryota</taxon>
        <taxon>Metazoa</taxon>
        <taxon>Ecdysozoa</taxon>
        <taxon>Arthropoda</taxon>
        <taxon>Crustacea</taxon>
        <taxon>Multicrustacea</taxon>
        <taxon>Malacostraca</taxon>
        <taxon>Eumalacostraca</taxon>
        <taxon>Peracarida</taxon>
        <taxon>Isopoda</taxon>
        <taxon>Oniscidea</taxon>
        <taxon>Crinocheta</taxon>
        <taxon>Armadillidiidae</taxon>
        <taxon>Armadillidium</taxon>
    </lineage>
</organism>
<dbReference type="Gene3D" id="1.10.150.50">
    <property type="entry name" value="Transcription Factor, Ets-1"/>
    <property type="match status" value="1"/>
</dbReference>
<keyword evidence="4" id="KW-1185">Reference proteome</keyword>
<name>A0A5N5SNE4_9CRUS</name>
<dbReference type="OrthoDB" id="6408625at2759"/>
<dbReference type="GO" id="GO:0043565">
    <property type="term" value="F:sequence-specific DNA binding"/>
    <property type="evidence" value="ECO:0007669"/>
    <property type="project" value="InterPro"/>
</dbReference>
<feature type="compositionally biased region" description="Low complexity" evidence="1">
    <location>
        <begin position="141"/>
        <end position="155"/>
    </location>
</feature>
<dbReference type="PROSITE" id="PS51433">
    <property type="entry name" value="PNT"/>
    <property type="match status" value="1"/>
</dbReference>
<protein>
    <submittedName>
        <fullName evidence="3">Ets DNA-binding protein pokkuri</fullName>
    </submittedName>
</protein>
<dbReference type="AlphaFoldDB" id="A0A5N5SNE4"/>
<dbReference type="Pfam" id="PF02198">
    <property type="entry name" value="SAM_PNT"/>
    <property type="match status" value="1"/>
</dbReference>
<feature type="domain" description="PNT" evidence="2">
    <location>
        <begin position="46"/>
        <end position="130"/>
    </location>
</feature>
<dbReference type="SMART" id="SM00251">
    <property type="entry name" value="SAM_PNT"/>
    <property type="match status" value="1"/>
</dbReference>
<dbReference type="InterPro" id="IPR013761">
    <property type="entry name" value="SAM/pointed_sf"/>
</dbReference>
<proteinExistence type="predicted"/>
<dbReference type="EMBL" id="SEYY01022422">
    <property type="protein sequence ID" value="KAB7495563.1"/>
    <property type="molecule type" value="Genomic_DNA"/>
</dbReference>
<feature type="compositionally biased region" description="Polar residues" evidence="1">
    <location>
        <begin position="175"/>
        <end position="190"/>
    </location>
</feature>
<feature type="compositionally biased region" description="Low complexity" evidence="1">
    <location>
        <begin position="202"/>
        <end position="218"/>
    </location>
</feature>
<feature type="compositionally biased region" description="Low complexity" evidence="1">
    <location>
        <begin position="230"/>
        <end position="246"/>
    </location>
</feature>
<gene>
    <name evidence="3" type="primary">aop</name>
    <name evidence="3" type="ORF">Anas_08994</name>
</gene>
<dbReference type="SUPFAM" id="SSF47769">
    <property type="entry name" value="SAM/Pointed domain"/>
    <property type="match status" value="1"/>
</dbReference>
<evidence type="ECO:0000259" key="2">
    <source>
        <dbReference type="PROSITE" id="PS51433"/>
    </source>
</evidence>
<dbReference type="FunFam" id="1.10.150.50:FF:000061">
    <property type="entry name" value="Ets DNA-binding protein pokkuri"/>
    <property type="match status" value="1"/>
</dbReference>
<accession>A0A5N5SNE4</accession>
<comment type="caution">
    <text evidence="3">The sequence shown here is derived from an EMBL/GenBank/DDBJ whole genome shotgun (WGS) entry which is preliminary data.</text>
</comment>
<feature type="compositionally biased region" description="Basic and acidic residues" evidence="1">
    <location>
        <begin position="219"/>
        <end position="228"/>
    </location>
</feature>
<feature type="region of interest" description="Disordered" evidence="1">
    <location>
        <begin position="134"/>
        <end position="158"/>
    </location>
</feature>